<feature type="transmembrane region" description="Helical" evidence="1">
    <location>
        <begin position="142"/>
        <end position="169"/>
    </location>
</feature>
<evidence type="ECO:0008006" key="4">
    <source>
        <dbReference type="Google" id="ProtNLM"/>
    </source>
</evidence>
<protein>
    <recommendedName>
        <fullName evidence="4">CPBP family intramembrane metalloprotease</fullName>
    </recommendedName>
</protein>
<reference evidence="2" key="1">
    <citation type="submission" date="2023-06" db="EMBL/GenBank/DDBJ databases">
        <title>Genomic of Parafulvivirga corallium.</title>
        <authorList>
            <person name="Wang G."/>
        </authorList>
    </citation>
    <scope>NUCLEOTIDE SEQUENCE</scope>
    <source>
        <strain evidence="2">BMA10</strain>
    </source>
</reference>
<keyword evidence="1" id="KW-0472">Membrane</keyword>
<evidence type="ECO:0000313" key="3">
    <source>
        <dbReference type="Proteomes" id="UP001172082"/>
    </source>
</evidence>
<dbReference type="EMBL" id="JAUJEA010000005">
    <property type="protein sequence ID" value="MDN5202797.1"/>
    <property type="molecule type" value="Genomic_DNA"/>
</dbReference>
<proteinExistence type="predicted"/>
<dbReference type="Proteomes" id="UP001172082">
    <property type="component" value="Unassembled WGS sequence"/>
</dbReference>
<keyword evidence="3" id="KW-1185">Reference proteome</keyword>
<feature type="transmembrane region" description="Helical" evidence="1">
    <location>
        <begin position="99"/>
        <end position="122"/>
    </location>
</feature>
<comment type="caution">
    <text evidence="2">The sequence shown here is derived from an EMBL/GenBank/DDBJ whole genome shotgun (WGS) entry which is preliminary data.</text>
</comment>
<organism evidence="2 3">
    <name type="scientific">Splendidivirga corallicola</name>
    <dbReference type="NCBI Taxonomy" id="3051826"/>
    <lineage>
        <taxon>Bacteria</taxon>
        <taxon>Pseudomonadati</taxon>
        <taxon>Bacteroidota</taxon>
        <taxon>Cytophagia</taxon>
        <taxon>Cytophagales</taxon>
        <taxon>Splendidivirgaceae</taxon>
        <taxon>Splendidivirga</taxon>
    </lineage>
</organism>
<evidence type="ECO:0000256" key="1">
    <source>
        <dbReference type="SAM" id="Phobius"/>
    </source>
</evidence>
<keyword evidence="1" id="KW-0812">Transmembrane</keyword>
<evidence type="ECO:0000313" key="2">
    <source>
        <dbReference type="EMBL" id="MDN5202797.1"/>
    </source>
</evidence>
<name>A0ABT8KPX1_9BACT</name>
<keyword evidence="1" id="KW-1133">Transmembrane helix</keyword>
<feature type="transmembrane region" description="Helical" evidence="1">
    <location>
        <begin position="68"/>
        <end position="87"/>
    </location>
</feature>
<sequence>MNYRKFEIIAVLLTGLLKFLVVDYLDAKFWFILTTGTFWLVYMTVRIYRKPEVLNEWGIGVAGFRKTLQLLFIPALVITLGFVWLGLRGNTLLFNWHIIPVMFLYPLWGFIQQLLIIALFGGNIHYLEDIKLSKLSIVGLTSILFSVVHFPSIPLMVATFFLAVSYCFVFLRFRNVLVLGIFHGWLACFFYFFVLGRDPWLEFIGSI</sequence>
<feature type="transmembrane region" description="Helical" evidence="1">
    <location>
        <begin position="176"/>
        <end position="194"/>
    </location>
</feature>
<feature type="transmembrane region" description="Helical" evidence="1">
    <location>
        <begin position="29"/>
        <end position="48"/>
    </location>
</feature>
<gene>
    <name evidence="2" type="ORF">QQ008_15515</name>
</gene>
<accession>A0ABT8KPX1</accession>
<dbReference type="RefSeq" id="WP_346752820.1">
    <property type="nucleotide sequence ID" value="NZ_JAUJEA010000005.1"/>
</dbReference>